<dbReference type="Pfam" id="PF00350">
    <property type="entry name" value="Dynamin_N"/>
    <property type="match status" value="1"/>
</dbReference>
<sequence length="595" mass="68283">MNYSLEKDNLYKKIVELQETVLNLLPESSQCKTIQQLKEDITNDYYTVVVVGEFKHGKSTFINALLGKDIMPRDVTPTTATINAIFQSNKNEIHIVKTNGDVEKKELSLEELKNYTAEADFDPDDIQFIKVFTDSKLIKEGVVLVDTPGVNDLNEHRSSITYQFIPRADVVLFLTPMTSAIKKTEKLFIEENLLKNGLDRTIFIGNFSDSVEDDEYDEVYEFMKRRIENVTGFPNVPVYPLSAKEALQGKVRNDKELIEYSGILEIEEELKRRMESGVQSKEKLERFHFRLEVIAGNLQKEIETALHLTNQSIEELQEHLQSVRNFLDNQSAWEVQIQNYLYEQEDDIKFMTYKSLNYFGEKLKEDIKAKVELFQGADIKNLVESQIPVSIKSQFKNWVDQYGEHIQSLLMKLHNEVEKGLSSSFNQRIQMNHSRQSQLSYETDIPVLNMTSGNANVKAGLIMGGVSTVAILLGGPFFIPLVGMAGMPFLSQKVAEKQLQNLKPELLLAVEGQINVLLEELHRNLDTFIHNQVNTIKNDALDHFNRAIQSYEHLLNEEMNKKQDETNKVVTYQKELKELSIMLEGHFKKIDAGVK</sequence>
<dbReference type="AlphaFoldDB" id="A0A1B1Z949"/>
<proteinExistence type="predicted"/>
<keyword evidence="1" id="KW-0175">Coiled coil</keyword>
<evidence type="ECO:0000259" key="3">
    <source>
        <dbReference type="Pfam" id="PF00350"/>
    </source>
</evidence>
<evidence type="ECO:0000313" key="5">
    <source>
        <dbReference type="Proteomes" id="UP000077412"/>
    </source>
</evidence>
<dbReference type="KEGG" id="far:ABE41_018065"/>
<keyword evidence="5" id="KW-1185">Reference proteome</keyword>
<keyword evidence="2" id="KW-0812">Transmembrane</keyword>
<feature type="coiled-coil region" evidence="1">
    <location>
        <begin position="541"/>
        <end position="575"/>
    </location>
</feature>
<evidence type="ECO:0000256" key="2">
    <source>
        <dbReference type="SAM" id="Phobius"/>
    </source>
</evidence>
<dbReference type="InterPro" id="IPR051943">
    <property type="entry name" value="TRAFAC_Dynamin-like_GTPase"/>
</dbReference>
<accession>A0A1B1Z949</accession>
<dbReference type="PANTHER" id="PTHR43681">
    <property type="entry name" value="TRANSMEMBRANE GTPASE FZO"/>
    <property type="match status" value="1"/>
</dbReference>
<dbReference type="PANTHER" id="PTHR43681:SF1">
    <property type="entry name" value="SARCALUMENIN"/>
    <property type="match status" value="1"/>
</dbReference>
<dbReference type="Gene3D" id="3.40.50.300">
    <property type="entry name" value="P-loop containing nucleotide triphosphate hydrolases"/>
    <property type="match status" value="1"/>
</dbReference>
<organism evidence="4 5">
    <name type="scientific">Fictibacillus arsenicus</name>
    <dbReference type="NCBI Taxonomy" id="255247"/>
    <lineage>
        <taxon>Bacteria</taxon>
        <taxon>Bacillati</taxon>
        <taxon>Bacillota</taxon>
        <taxon>Bacilli</taxon>
        <taxon>Bacillales</taxon>
        <taxon>Fictibacillaceae</taxon>
        <taxon>Fictibacillus</taxon>
    </lineage>
</organism>
<dbReference type="CDD" id="cd09912">
    <property type="entry name" value="DLP_2"/>
    <property type="match status" value="1"/>
</dbReference>
<dbReference type="InterPro" id="IPR045063">
    <property type="entry name" value="Dynamin_N"/>
</dbReference>
<evidence type="ECO:0000313" key="4">
    <source>
        <dbReference type="EMBL" id="ANX13921.1"/>
    </source>
</evidence>
<feature type="domain" description="Dynamin N-terminal" evidence="3">
    <location>
        <begin position="48"/>
        <end position="204"/>
    </location>
</feature>
<dbReference type="InterPro" id="IPR027417">
    <property type="entry name" value="P-loop_NTPase"/>
</dbReference>
<dbReference type="OrthoDB" id="9816479at2"/>
<dbReference type="STRING" id="255247.ABE41_018065"/>
<keyword evidence="2" id="KW-1133">Transmembrane helix</keyword>
<keyword evidence="2" id="KW-0472">Membrane</keyword>
<dbReference type="RefSeq" id="WP_066293398.1">
    <property type="nucleotide sequence ID" value="NZ_CP016761.1"/>
</dbReference>
<feature type="transmembrane region" description="Helical" evidence="2">
    <location>
        <begin position="459"/>
        <end position="483"/>
    </location>
</feature>
<name>A0A1B1Z949_9BACL</name>
<gene>
    <name evidence="4" type="ORF">ABE41_018065</name>
</gene>
<dbReference type="SUPFAM" id="SSF52540">
    <property type="entry name" value="P-loop containing nucleoside triphosphate hydrolases"/>
    <property type="match status" value="1"/>
</dbReference>
<protein>
    <recommendedName>
        <fullName evidence="3">Dynamin N-terminal domain-containing protein</fullName>
    </recommendedName>
</protein>
<dbReference type="Proteomes" id="UP000077412">
    <property type="component" value="Chromosome"/>
</dbReference>
<evidence type="ECO:0000256" key="1">
    <source>
        <dbReference type="SAM" id="Coils"/>
    </source>
</evidence>
<reference evidence="4 5" key="1">
    <citation type="submission" date="2016-08" db="EMBL/GenBank/DDBJ databases">
        <title>Complete genome sequence of Fictibacillus arsenicus G25-54, a strain with toxicity to nematodes and a potential arsenic-resistance activity.</title>
        <authorList>
            <person name="Zheng Z."/>
        </authorList>
    </citation>
    <scope>NUCLEOTIDE SEQUENCE [LARGE SCALE GENOMIC DNA]</scope>
    <source>
        <strain evidence="4 5">G25-54</strain>
    </source>
</reference>
<dbReference type="EMBL" id="CP016761">
    <property type="protein sequence ID" value="ANX13921.1"/>
    <property type="molecule type" value="Genomic_DNA"/>
</dbReference>